<dbReference type="GO" id="GO:0016757">
    <property type="term" value="F:glycosyltransferase activity"/>
    <property type="evidence" value="ECO:0007669"/>
    <property type="project" value="InterPro"/>
</dbReference>
<comment type="caution">
    <text evidence="2">The sequence shown here is derived from an EMBL/GenBank/DDBJ whole genome shotgun (WGS) entry which is preliminary data.</text>
</comment>
<organism evidence="2 3">
    <name type="scientific">Candidatus Endobugula sertula</name>
    <name type="common">Bugula neritina bacterial symbiont</name>
    <dbReference type="NCBI Taxonomy" id="62101"/>
    <lineage>
        <taxon>Bacteria</taxon>
        <taxon>Pseudomonadati</taxon>
        <taxon>Pseudomonadota</taxon>
        <taxon>Gammaproteobacteria</taxon>
        <taxon>Cellvibrionales</taxon>
        <taxon>Cellvibrionaceae</taxon>
        <taxon>Candidatus Endobugula</taxon>
    </lineage>
</organism>
<accession>A0A1D2QRW5</accession>
<dbReference type="PANTHER" id="PTHR45947">
    <property type="entry name" value="SULFOQUINOVOSYL TRANSFERASE SQD2"/>
    <property type="match status" value="1"/>
</dbReference>
<dbReference type="PANTHER" id="PTHR45947:SF3">
    <property type="entry name" value="SULFOQUINOVOSYL TRANSFERASE SQD2"/>
    <property type="match status" value="1"/>
</dbReference>
<dbReference type="Gene3D" id="3.40.50.2000">
    <property type="entry name" value="Glycogen Phosphorylase B"/>
    <property type="match status" value="1"/>
</dbReference>
<name>A0A1D2QRW5_9GAMM</name>
<dbReference type="Pfam" id="PF00534">
    <property type="entry name" value="Glycos_transf_1"/>
    <property type="match status" value="1"/>
</dbReference>
<dbReference type="InterPro" id="IPR050194">
    <property type="entry name" value="Glycosyltransferase_grp1"/>
</dbReference>
<dbReference type="InterPro" id="IPR001296">
    <property type="entry name" value="Glyco_trans_1"/>
</dbReference>
<gene>
    <name evidence="2" type="ORF">AB835_04615</name>
</gene>
<evidence type="ECO:0000313" key="2">
    <source>
        <dbReference type="EMBL" id="ODS24312.1"/>
    </source>
</evidence>
<reference evidence="2 3" key="1">
    <citation type="journal article" date="2016" name="Appl. Environ. Microbiol.">
        <title>Lack of Overt Genome Reduction in the Bryostatin-Producing Bryozoan Symbiont "Candidatus Endobugula sertula".</title>
        <authorList>
            <person name="Miller I.J."/>
            <person name="Vanee N."/>
            <person name="Fong S.S."/>
            <person name="Lim-Fong G.E."/>
            <person name="Kwan J.C."/>
        </authorList>
    </citation>
    <scope>NUCLEOTIDE SEQUENCE [LARGE SCALE GENOMIC DNA]</scope>
    <source>
        <strain evidence="2">AB1-4</strain>
    </source>
</reference>
<feature type="domain" description="Glycosyl transferase family 1" evidence="1">
    <location>
        <begin position="223"/>
        <end position="385"/>
    </location>
</feature>
<dbReference type="EMBL" id="MDLC01000011">
    <property type="protein sequence ID" value="ODS24312.1"/>
    <property type="molecule type" value="Genomic_DNA"/>
</dbReference>
<protein>
    <recommendedName>
        <fullName evidence="1">Glycosyl transferase family 1 domain-containing protein</fullName>
    </recommendedName>
</protein>
<dbReference type="AlphaFoldDB" id="A0A1D2QRW5"/>
<sequence length="416" mass="46773">MKIILVADHASIDFGGEAALPCHYFRVLLARDIDVFLVVHERSRSFLEKYFKGHKHRIFYVPDTKLHRLIHFVQKPLPDRLGYLTFGFMLRVLTQIQQKKRIRALITNKQETIIHQVIPVSPKESSLMYGFGVPVIYGPLNGGMNYPEHFSGYESRFVFWVNRIGRSFSGIMNILFPGKKEAALLLVANKRSEAALPKNLKGATRLLVDNAVDLSLWKPLPDKVTTTPTFVYVGRLIPLKGVDILLDAFFNACEQYGKMILHIIGDGVERKHLEQFVNNHASSVGEVKFEGWLQQVEITEFLSGARALVLPSLHDCGGVVLLEAMASSVAVIATNWGGPADYLDDTCGFLVDPISRVTLVDGFSNALLSLAKDPELARKMGIAGRCKVEQEYDWERKLDEMIEIYQEQLSNVIGSE</sequence>
<evidence type="ECO:0000313" key="3">
    <source>
        <dbReference type="Proteomes" id="UP000242502"/>
    </source>
</evidence>
<dbReference type="SUPFAM" id="SSF53756">
    <property type="entry name" value="UDP-Glycosyltransferase/glycogen phosphorylase"/>
    <property type="match status" value="1"/>
</dbReference>
<proteinExistence type="predicted"/>
<dbReference type="Proteomes" id="UP000242502">
    <property type="component" value="Unassembled WGS sequence"/>
</dbReference>
<dbReference type="STRING" id="62101.AB835_04615"/>
<dbReference type="CDD" id="cd03801">
    <property type="entry name" value="GT4_PimA-like"/>
    <property type="match status" value="1"/>
</dbReference>
<evidence type="ECO:0000259" key="1">
    <source>
        <dbReference type="Pfam" id="PF00534"/>
    </source>
</evidence>